<evidence type="ECO:0000313" key="8">
    <source>
        <dbReference type="EMBL" id="QKX58551.1"/>
    </source>
</evidence>
<organism evidence="8 9">
    <name type="scientific">Talaromyces rugulosus</name>
    <name type="common">Penicillium rugulosum</name>
    <dbReference type="NCBI Taxonomy" id="121627"/>
    <lineage>
        <taxon>Eukaryota</taxon>
        <taxon>Fungi</taxon>
        <taxon>Dikarya</taxon>
        <taxon>Ascomycota</taxon>
        <taxon>Pezizomycotina</taxon>
        <taxon>Eurotiomycetes</taxon>
        <taxon>Eurotiomycetidae</taxon>
        <taxon>Eurotiales</taxon>
        <taxon>Trichocomaceae</taxon>
        <taxon>Talaromyces</taxon>
        <taxon>Talaromyces sect. Islandici</taxon>
    </lineage>
</organism>
<feature type="region of interest" description="Disordered" evidence="6">
    <location>
        <begin position="219"/>
        <end position="244"/>
    </location>
</feature>
<keyword evidence="5" id="KW-0539">Nucleus</keyword>
<dbReference type="CDD" id="cd12148">
    <property type="entry name" value="fungal_TF_MHR"/>
    <property type="match status" value="1"/>
</dbReference>
<keyword evidence="9" id="KW-1185">Reference proteome</keyword>
<dbReference type="PANTHER" id="PTHR47660">
    <property type="entry name" value="TRANSCRIPTION FACTOR WITH C2H2 AND ZN(2)-CYS(6) DNA BINDING DOMAIN (EUROFUNG)-RELATED-RELATED"/>
    <property type="match status" value="1"/>
</dbReference>
<dbReference type="AlphaFoldDB" id="A0A7H8QYQ3"/>
<dbReference type="EMBL" id="CP055900">
    <property type="protein sequence ID" value="QKX58551.1"/>
    <property type="molecule type" value="Genomic_DNA"/>
</dbReference>
<feature type="region of interest" description="Disordered" evidence="6">
    <location>
        <begin position="1"/>
        <end position="40"/>
    </location>
</feature>
<feature type="region of interest" description="Disordered" evidence="6">
    <location>
        <begin position="58"/>
        <end position="96"/>
    </location>
</feature>
<feature type="domain" description="Xylanolytic transcriptional activator regulatory" evidence="7">
    <location>
        <begin position="359"/>
        <end position="553"/>
    </location>
</feature>
<dbReference type="GeneID" id="55993173"/>
<dbReference type="RefSeq" id="XP_035344729.1">
    <property type="nucleotide sequence ID" value="XM_035488836.1"/>
</dbReference>
<evidence type="ECO:0000256" key="1">
    <source>
        <dbReference type="ARBA" id="ARBA00022723"/>
    </source>
</evidence>
<evidence type="ECO:0000313" key="9">
    <source>
        <dbReference type="Proteomes" id="UP000509510"/>
    </source>
</evidence>
<name>A0A7H8QYQ3_TALRU</name>
<dbReference type="OrthoDB" id="654211at2759"/>
<reference evidence="9" key="1">
    <citation type="submission" date="2020-06" db="EMBL/GenBank/DDBJ databases">
        <title>A chromosome-scale genome assembly of Talaromyces rugulosus W13939.</title>
        <authorList>
            <person name="Wang B."/>
            <person name="Guo L."/>
            <person name="Ye K."/>
            <person name="Wang L."/>
        </authorList>
    </citation>
    <scope>NUCLEOTIDE SEQUENCE [LARGE SCALE GENOMIC DNA]</scope>
    <source>
        <strain evidence="9">W13939</strain>
    </source>
</reference>
<keyword evidence="1" id="KW-0479">Metal-binding</keyword>
<dbReference type="GO" id="GO:0003677">
    <property type="term" value="F:DNA binding"/>
    <property type="evidence" value="ECO:0007669"/>
    <property type="project" value="InterPro"/>
</dbReference>
<feature type="compositionally biased region" description="Polar residues" evidence="6">
    <location>
        <begin position="80"/>
        <end position="95"/>
    </location>
</feature>
<dbReference type="Proteomes" id="UP000509510">
    <property type="component" value="Chromosome III"/>
</dbReference>
<evidence type="ECO:0000259" key="7">
    <source>
        <dbReference type="Pfam" id="PF04082"/>
    </source>
</evidence>
<dbReference type="InterPro" id="IPR007219">
    <property type="entry name" value="XnlR_reg_dom"/>
</dbReference>
<keyword evidence="4" id="KW-0804">Transcription</keyword>
<evidence type="ECO:0000256" key="5">
    <source>
        <dbReference type="ARBA" id="ARBA00023242"/>
    </source>
</evidence>
<evidence type="ECO:0000256" key="2">
    <source>
        <dbReference type="ARBA" id="ARBA00022833"/>
    </source>
</evidence>
<dbReference type="GO" id="GO:0008270">
    <property type="term" value="F:zinc ion binding"/>
    <property type="evidence" value="ECO:0007669"/>
    <property type="project" value="InterPro"/>
</dbReference>
<gene>
    <name evidence="8" type="ORF">TRUGW13939_05676</name>
</gene>
<protein>
    <recommendedName>
        <fullName evidence="7">Xylanolytic transcriptional activator regulatory domain-containing protein</fullName>
    </recommendedName>
</protein>
<dbReference type="Pfam" id="PF04082">
    <property type="entry name" value="Fungal_trans"/>
    <property type="match status" value="1"/>
</dbReference>
<evidence type="ECO:0000256" key="4">
    <source>
        <dbReference type="ARBA" id="ARBA00023163"/>
    </source>
</evidence>
<dbReference type="PANTHER" id="PTHR47660:SF7">
    <property type="entry name" value="TRANSCRIPTION FACTOR WITH C2H2 AND ZN(2)-CYS(6) DNA BINDING DOMAIN (EUROFUNG)"/>
    <property type="match status" value="1"/>
</dbReference>
<keyword evidence="3" id="KW-0805">Transcription regulation</keyword>
<dbReference type="KEGG" id="trg:TRUGW13939_05676"/>
<proteinExistence type="predicted"/>
<accession>A0A7H8QYQ3</accession>
<evidence type="ECO:0000256" key="6">
    <source>
        <dbReference type="SAM" id="MobiDB-lite"/>
    </source>
</evidence>
<dbReference type="GO" id="GO:0006351">
    <property type="term" value="P:DNA-templated transcription"/>
    <property type="evidence" value="ECO:0007669"/>
    <property type="project" value="InterPro"/>
</dbReference>
<sequence length="875" mass="99276">MSNEETHSRTSKSPEQPTRENDRVFQDSITSSSPPHGHAPQQIQFQFINNNDIYQQSPIDQHTTTDSHHSQQTNEMGDFDQQQTFPGHTLDNSRFSYPYIDQGSQRILQNDSTSLFPIAIPDNLSIPQDVRPNDPQSHVDLVLNPNLSDPTSGSALNWISTELLKDTEDALLLDPDLLNQSIQQWWPESFDTSITWLSPMDSLDQVPLFNNFRQNLLEAAPPPVESPGRHSSVSQDGSLFSGSNDDSVLSGEYYVNGEGSRCPKYSRKRKEYWSIAENITPLLQPQDNSKETSIFEFPTTHFIQTDDPTLSATLDKQLSLAIYERMVSSFERICRLDSVIFTPFATGHFPTSELLTYFLRHYLDGFQPVYPIFHVPTFDPNEMHWILVLAVSAIGCNFANSAEAAQYAQPLHEFVRRAIIVERQKNAINFTPLWLMQAMLLNCIGLIHSGNPQNRDSGLSLFSELVRLAHGGDLFSASHQSHGQDTRQWGYWIEKETKRRTSYLLWLVDTTLAYTTDSPPLLSLKDAQTPLPVHERLWEANSEYVWQSLYQEENASLYSAMETLFIEKRLTPGIGEFSHILLLHALYQRLWEVGDYFQRPLSWWTPTAERRTRESALPSKSIWLPGIPLFSKWRNSACDCLDTLHWSANGTIAKAAGLEHPTVLHLHTARLVLLVPFREIRTLAMSLARLEVSWDKLDQAPEWHHIWRWGKHDQYKARLSIIHAGTVIWYIRRYSTNAFHEPIAVFLATLTLWAYGLCHHQSQDQQPELSSPISQHGTLASAASPSFIHIDRPCDDEIVQLFVRVGQTMRGNVTGVGDICGPHGPSRILQEGIHILSGLVSAWGVAREYIDILSRMGNQAALATPAAIDARSGEW</sequence>
<feature type="compositionally biased region" description="Polar residues" evidence="6">
    <location>
        <begin position="229"/>
        <end position="244"/>
    </location>
</feature>
<keyword evidence="2" id="KW-0862">Zinc</keyword>
<evidence type="ECO:0000256" key="3">
    <source>
        <dbReference type="ARBA" id="ARBA00023015"/>
    </source>
</evidence>